<name>A0A317VB32_9EURO</name>
<dbReference type="Proteomes" id="UP000247233">
    <property type="component" value="Unassembled WGS sequence"/>
</dbReference>
<dbReference type="RefSeq" id="XP_025395486.1">
    <property type="nucleotide sequence ID" value="XM_025541917.1"/>
</dbReference>
<keyword evidence="3" id="KW-1185">Reference proteome</keyword>
<dbReference type="OrthoDB" id="5355007at2759"/>
<feature type="region of interest" description="Disordered" evidence="1">
    <location>
        <begin position="95"/>
        <end position="151"/>
    </location>
</feature>
<dbReference type="AlphaFoldDB" id="A0A317VB32"/>
<sequence length="251" mass="26500">MPSSPKPPSTTHPTTTTNTNTTTTTPTPTPLESDLLTHLTATPALDDLHTTLLSSLQRLGWTEKIRRLAQELLRGGRCERFEDVFDAVVASAEGRGHPFLTSSNGHANTSTDANNHNNDNDHDRDHDNGGEDGDGNGSGSGDNTAAGIGAGDEDVRIPQVVVEQGVRAIKEVLREVVVLEVEDEGDILAEEGHGNHTGGKEEGGGGGGGEKDKDKDREKDKKEEKEKEKGTGKSGSTASPGVKKKVKAKGK</sequence>
<feature type="compositionally biased region" description="Basic residues" evidence="1">
    <location>
        <begin position="242"/>
        <end position="251"/>
    </location>
</feature>
<dbReference type="STRING" id="1448321.A0A317VB32"/>
<feature type="compositionally biased region" description="Low complexity" evidence="1">
    <location>
        <begin position="108"/>
        <end position="117"/>
    </location>
</feature>
<dbReference type="VEuPathDB" id="FungiDB:BO70DRAFT_356014"/>
<reference evidence="2 3" key="1">
    <citation type="submission" date="2016-12" db="EMBL/GenBank/DDBJ databases">
        <title>The genomes of Aspergillus section Nigri reveals drivers in fungal speciation.</title>
        <authorList>
            <consortium name="DOE Joint Genome Institute"/>
            <person name="Vesth T.C."/>
            <person name="Nybo J."/>
            <person name="Theobald S."/>
            <person name="Brandl J."/>
            <person name="Frisvad J.C."/>
            <person name="Nielsen K.F."/>
            <person name="Lyhne E.K."/>
            <person name="Kogle M.E."/>
            <person name="Kuo A."/>
            <person name="Riley R."/>
            <person name="Clum A."/>
            <person name="Nolan M."/>
            <person name="Lipzen A."/>
            <person name="Salamov A."/>
            <person name="Henrissat B."/>
            <person name="Wiebenga A."/>
            <person name="De Vries R.P."/>
            <person name="Grigoriev I.V."/>
            <person name="Mortensen U.H."/>
            <person name="Andersen M.R."/>
            <person name="Baker S.E."/>
        </authorList>
    </citation>
    <scope>NUCLEOTIDE SEQUENCE [LARGE SCALE GENOMIC DNA]</scope>
    <source>
        <strain evidence="2 3">CBS 117.55</strain>
    </source>
</reference>
<evidence type="ECO:0000313" key="3">
    <source>
        <dbReference type="Proteomes" id="UP000247233"/>
    </source>
</evidence>
<feature type="compositionally biased region" description="Basic and acidic residues" evidence="1">
    <location>
        <begin position="118"/>
        <end position="129"/>
    </location>
</feature>
<dbReference type="GeneID" id="37064154"/>
<feature type="region of interest" description="Disordered" evidence="1">
    <location>
        <begin position="185"/>
        <end position="251"/>
    </location>
</feature>
<comment type="caution">
    <text evidence="2">The sequence shown here is derived from an EMBL/GenBank/DDBJ whole genome shotgun (WGS) entry which is preliminary data.</text>
</comment>
<proteinExistence type="predicted"/>
<organism evidence="2 3">
    <name type="scientific">Aspergillus heteromorphus CBS 117.55</name>
    <dbReference type="NCBI Taxonomy" id="1448321"/>
    <lineage>
        <taxon>Eukaryota</taxon>
        <taxon>Fungi</taxon>
        <taxon>Dikarya</taxon>
        <taxon>Ascomycota</taxon>
        <taxon>Pezizomycotina</taxon>
        <taxon>Eurotiomycetes</taxon>
        <taxon>Eurotiomycetidae</taxon>
        <taxon>Eurotiales</taxon>
        <taxon>Aspergillaceae</taxon>
        <taxon>Aspergillus</taxon>
        <taxon>Aspergillus subgen. Circumdati</taxon>
    </lineage>
</organism>
<gene>
    <name evidence="2" type="ORF">BO70DRAFT_356014</name>
</gene>
<protein>
    <submittedName>
        <fullName evidence="2">Uncharacterized protein</fullName>
    </submittedName>
</protein>
<feature type="region of interest" description="Disordered" evidence="1">
    <location>
        <begin position="1"/>
        <end position="32"/>
    </location>
</feature>
<evidence type="ECO:0000313" key="2">
    <source>
        <dbReference type="EMBL" id="PWY69130.1"/>
    </source>
</evidence>
<dbReference type="EMBL" id="MSFL01000034">
    <property type="protein sequence ID" value="PWY69130.1"/>
    <property type="molecule type" value="Genomic_DNA"/>
</dbReference>
<feature type="compositionally biased region" description="Low complexity" evidence="1">
    <location>
        <begin position="11"/>
        <end position="26"/>
    </location>
</feature>
<evidence type="ECO:0000256" key="1">
    <source>
        <dbReference type="SAM" id="MobiDB-lite"/>
    </source>
</evidence>
<feature type="compositionally biased region" description="Basic and acidic residues" evidence="1">
    <location>
        <begin position="190"/>
        <end position="231"/>
    </location>
</feature>
<feature type="compositionally biased region" description="Pro residues" evidence="1">
    <location>
        <begin position="1"/>
        <end position="10"/>
    </location>
</feature>
<accession>A0A317VB32</accession>